<sequence>MEDDYNLEELIKYTTLENFILSGYITESIRQEVKKLKECGNEEVRHFLDDINVDIDKQCLQRDKDHPIISPDYTINIKVPQEGIIQMLFYVYNHEKGDDDRVSNFLLEHINEDIEKRKKAPNILNVYSRWLTRKYSYND</sequence>
<proteinExistence type="predicted"/>
<gene>
    <name evidence="1" type="ORF">NE542_15230</name>
</gene>
<dbReference type="AlphaFoldDB" id="A0AAP2XS84"/>
<evidence type="ECO:0000313" key="2">
    <source>
        <dbReference type="Proteomes" id="UP001204814"/>
    </source>
</evidence>
<protein>
    <submittedName>
        <fullName evidence="1">Uncharacterized protein</fullName>
    </submittedName>
</protein>
<organism evidence="1 2">
    <name type="scientific">Faecalibacillus intestinalis</name>
    <dbReference type="NCBI Taxonomy" id="1982626"/>
    <lineage>
        <taxon>Bacteria</taxon>
        <taxon>Bacillati</taxon>
        <taxon>Bacillota</taxon>
        <taxon>Erysipelotrichia</taxon>
        <taxon>Erysipelotrichales</taxon>
        <taxon>Coprobacillaceae</taxon>
        <taxon>Faecalibacillus</taxon>
    </lineage>
</organism>
<dbReference type="RefSeq" id="WP_117347768.1">
    <property type="nucleotide sequence ID" value="NZ_AP031432.1"/>
</dbReference>
<dbReference type="EMBL" id="JANGBO010000029">
    <property type="protein sequence ID" value="MCQ5063168.1"/>
    <property type="molecule type" value="Genomic_DNA"/>
</dbReference>
<comment type="caution">
    <text evidence="1">The sequence shown here is derived from an EMBL/GenBank/DDBJ whole genome shotgun (WGS) entry which is preliminary data.</text>
</comment>
<dbReference type="Proteomes" id="UP001204814">
    <property type="component" value="Unassembled WGS sequence"/>
</dbReference>
<evidence type="ECO:0000313" key="1">
    <source>
        <dbReference type="EMBL" id="MCQ5063168.1"/>
    </source>
</evidence>
<reference evidence="1" key="1">
    <citation type="submission" date="2022-06" db="EMBL/GenBank/DDBJ databases">
        <title>Isolation of gut microbiota from human fecal samples.</title>
        <authorList>
            <person name="Pamer E.G."/>
            <person name="Barat B."/>
            <person name="Waligurski E."/>
            <person name="Medina S."/>
            <person name="Paddock L."/>
            <person name="Mostad J."/>
        </authorList>
    </citation>
    <scope>NUCLEOTIDE SEQUENCE</scope>
    <source>
        <strain evidence="1">DFI.6.24</strain>
    </source>
</reference>
<name>A0AAP2XS84_9FIRM</name>
<accession>A0AAP2XS84</accession>